<keyword evidence="4" id="KW-1185">Reference proteome</keyword>
<feature type="chain" id="PRO_5016902296" description="GlyGly-CTERM sorting domain-containing protein" evidence="2">
    <location>
        <begin position="29"/>
        <end position="261"/>
    </location>
</feature>
<evidence type="ECO:0000256" key="1">
    <source>
        <dbReference type="SAM" id="Phobius"/>
    </source>
</evidence>
<feature type="transmembrane region" description="Helical" evidence="1">
    <location>
        <begin position="229"/>
        <end position="252"/>
    </location>
</feature>
<protein>
    <recommendedName>
        <fullName evidence="5">GlyGly-CTERM sorting domain-containing protein</fullName>
    </recommendedName>
</protein>
<keyword evidence="1" id="KW-1133">Transmembrane helix</keyword>
<feature type="signal peptide" evidence="2">
    <location>
        <begin position="1"/>
        <end position="28"/>
    </location>
</feature>
<gene>
    <name evidence="3" type="ORF">DIZ80_07840</name>
</gene>
<keyword evidence="2" id="KW-0732">Signal</keyword>
<organism evidence="3 4">
    <name type="scientific">endosymbiont of Galathealinum brachiosum</name>
    <dbReference type="NCBI Taxonomy" id="2200906"/>
    <lineage>
        <taxon>Bacteria</taxon>
        <taxon>Pseudomonadati</taxon>
        <taxon>Pseudomonadota</taxon>
        <taxon>Gammaproteobacteria</taxon>
        <taxon>sulfur-oxidizing symbionts</taxon>
    </lineage>
</organism>
<proteinExistence type="predicted"/>
<keyword evidence="1" id="KW-0812">Transmembrane</keyword>
<dbReference type="Proteomes" id="UP000254266">
    <property type="component" value="Unassembled WGS sequence"/>
</dbReference>
<reference evidence="3 4" key="1">
    <citation type="journal article" date="2018" name="ISME J.">
        <title>Endosymbiont genomes yield clues of tubeworm success.</title>
        <authorList>
            <person name="Li Y."/>
            <person name="Liles M.R."/>
            <person name="Halanych K.M."/>
        </authorList>
    </citation>
    <scope>NUCLEOTIDE SEQUENCE [LARGE SCALE GENOMIC DNA]</scope>
    <source>
        <strain evidence="3">A1464</strain>
    </source>
</reference>
<keyword evidence="1" id="KW-0472">Membrane</keyword>
<name>A0A370DIP2_9GAMM</name>
<accession>A0A370DIP2</accession>
<evidence type="ECO:0008006" key="5">
    <source>
        <dbReference type="Google" id="ProtNLM"/>
    </source>
</evidence>
<evidence type="ECO:0000313" key="4">
    <source>
        <dbReference type="Proteomes" id="UP000254266"/>
    </source>
</evidence>
<dbReference type="NCBIfam" id="NF038116">
    <property type="entry name" value="Sden1266_dom"/>
    <property type="match status" value="1"/>
</dbReference>
<evidence type="ECO:0000313" key="3">
    <source>
        <dbReference type="EMBL" id="RDH84036.1"/>
    </source>
</evidence>
<comment type="caution">
    <text evidence="3">The sequence shown here is derived from an EMBL/GenBank/DDBJ whole genome shotgun (WGS) entry which is preliminary data.</text>
</comment>
<dbReference type="EMBL" id="QFXC01000008">
    <property type="protein sequence ID" value="RDH84036.1"/>
    <property type="molecule type" value="Genomic_DNA"/>
</dbReference>
<evidence type="ECO:0000256" key="2">
    <source>
        <dbReference type="SAM" id="SignalP"/>
    </source>
</evidence>
<sequence length="261" mass="29143">MLKQIKTISLKTSAILIGLISLPTLAIATDDTTSTRSISYSTNTETGESEKDALLKQSKIKLITPMLKQGYRTESGKTTDTIKSSVSNYAGDFSIYNVSTNLISDFDYDNFYHRFSITIDADTVYESAAVYAKLYLSYEGGPWNYYTSSDTYHIYAESGLDAFVIETELADGFSAGYYDVRIELYDADYNQWLLSYGPYDDSSINSLPLEDSFKDSHFIDTTYPVETEVVFAGSGSMSFWLLAIATLLLITVRFKATSEKS</sequence>
<dbReference type="AlphaFoldDB" id="A0A370DIP2"/>